<evidence type="ECO:0000313" key="8">
    <source>
        <dbReference type="EMBL" id="RHY08064.1"/>
    </source>
</evidence>
<evidence type="ECO:0000256" key="1">
    <source>
        <dbReference type="ARBA" id="ARBA00005446"/>
    </source>
</evidence>
<dbReference type="InterPro" id="IPR014001">
    <property type="entry name" value="Helicase_ATP-bd"/>
</dbReference>
<dbReference type="PANTHER" id="PTHR13710:SF153">
    <property type="entry name" value="RECQ-LIKE DNA HELICASE BLM"/>
    <property type="match status" value="1"/>
</dbReference>
<dbReference type="FunFam" id="3.40.50.300:FF:001389">
    <property type="entry name" value="ATP-dependent DNA helicase RecQ"/>
    <property type="match status" value="1"/>
</dbReference>
<evidence type="ECO:0000256" key="4">
    <source>
        <dbReference type="ARBA" id="ARBA00023125"/>
    </source>
</evidence>
<dbReference type="GO" id="GO:0009378">
    <property type="term" value="F:four-way junction helicase activity"/>
    <property type="evidence" value="ECO:0007669"/>
    <property type="project" value="TreeGrafter"/>
</dbReference>
<dbReference type="CDD" id="cd17920">
    <property type="entry name" value="DEXHc_RecQ"/>
    <property type="match status" value="1"/>
</dbReference>
<evidence type="ECO:0000256" key="3">
    <source>
        <dbReference type="ARBA" id="ARBA00022806"/>
    </source>
</evidence>
<evidence type="ECO:0000256" key="5">
    <source>
        <dbReference type="ARBA" id="ARBA00023235"/>
    </source>
</evidence>
<dbReference type="GO" id="GO:0005634">
    <property type="term" value="C:nucleus"/>
    <property type="evidence" value="ECO:0007669"/>
    <property type="project" value="TreeGrafter"/>
</dbReference>
<protein>
    <recommendedName>
        <fullName evidence="7">Helicase ATP-binding domain-containing protein</fullName>
    </recommendedName>
</protein>
<dbReference type="VEuPathDB" id="FungiDB:H257_17485"/>
<keyword evidence="5" id="KW-0413">Isomerase</keyword>
<accession>A0A397AP77</accession>
<keyword evidence="4" id="KW-0238">DNA-binding</keyword>
<evidence type="ECO:0000256" key="2">
    <source>
        <dbReference type="ARBA" id="ARBA00022801"/>
    </source>
</evidence>
<sequence length="355" mass="39859">MEHFLLPHGRPEPDDQISRANRHIFGNTTFRTNQRDAIQTTLNRQDVFVLMPTGGGKSLCYQLPAVLSKGVTIVVSPLLSLIQDQVTSLVRNKPAGIPAAYLSSQTAAKLLKAVLRDLHRPVPTIKLLYVTPEKLASSSSLISLLEDLNRRVRSYRKDLETNTLAVYAQEMLARFVVDEAHCVTQWGHDFRPDYNKLGRLKELFPDVPVMALTATAPQKVIDSVKKVLKIPRATTNIIELAISLMFYLALTFWRKKTKVRITTVQNQLHNVTMCSSLESKALAQLHAYISSKYANNVVGIVYCMTKQQSEDVANYLFDRGIQADFYHAGQSSTDREMVQEAWQDGQIKVVCATIA</sequence>
<organism evidence="8 9">
    <name type="scientific">Aphanomyces astaci</name>
    <name type="common">Crayfish plague agent</name>
    <dbReference type="NCBI Taxonomy" id="112090"/>
    <lineage>
        <taxon>Eukaryota</taxon>
        <taxon>Sar</taxon>
        <taxon>Stramenopiles</taxon>
        <taxon>Oomycota</taxon>
        <taxon>Saprolegniomycetes</taxon>
        <taxon>Saprolegniales</taxon>
        <taxon>Verrucalvaceae</taxon>
        <taxon>Aphanomyces</taxon>
    </lineage>
</organism>
<dbReference type="GO" id="GO:0005524">
    <property type="term" value="F:ATP binding"/>
    <property type="evidence" value="ECO:0007669"/>
    <property type="project" value="InterPro"/>
</dbReference>
<keyword evidence="3" id="KW-0347">Helicase</keyword>
<dbReference type="GO" id="GO:0005737">
    <property type="term" value="C:cytoplasm"/>
    <property type="evidence" value="ECO:0007669"/>
    <property type="project" value="TreeGrafter"/>
</dbReference>
<gene>
    <name evidence="8" type="ORF">DYB25_005310</name>
</gene>
<dbReference type="GO" id="GO:0000724">
    <property type="term" value="P:double-strand break repair via homologous recombination"/>
    <property type="evidence" value="ECO:0007669"/>
    <property type="project" value="TreeGrafter"/>
</dbReference>
<dbReference type="GO" id="GO:0005694">
    <property type="term" value="C:chromosome"/>
    <property type="evidence" value="ECO:0007669"/>
    <property type="project" value="TreeGrafter"/>
</dbReference>
<dbReference type="Pfam" id="PF00270">
    <property type="entry name" value="DEAD"/>
    <property type="match status" value="1"/>
</dbReference>
<reference evidence="8 9" key="1">
    <citation type="submission" date="2018-08" db="EMBL/GenBank/DDBJ databases">
        <title>Aphanomyces genome sequencing and annotation.</title>
        <authorList>
            <person name="Minardi D."/>
            <person name="Oidtmann B."/>
            <person name="Van Der Giezen M."/>
            <person name="Studholme D.J."/>
        </authorList>
    </citation>
    <scope>NUCLEOTIDE SEQUENCE [LARGE SCALE GENOMIC DNA]</scope>
    <source>
        <strain evidence="8 9">Yx</strain>
    </source>
</reference>
<dbReference type="EMBL" id="QUTA01007186">
    <property type="protein sequence ID" value="RHY08064.1"/>
    <property type="molecule type" value="Genomic_DNA"/>
</dbReference>
<dbReference type="InterPro" id="IPR002464">
    <property type="entry name" value="DNA/RNA_helicase_DEAH_CS"/>
</dbReference>
<dbReference type="PANTHER" id="PTHR13710">
    <property type="entry name" value="DNA HELICASE RECQ FAMILY MEMBER"/>
    <property type="match status" value="1"/>
</dbReference>
<dbReference type="NCBIfam" id="TIGR00614">
    <property type="entry name" value="recQ_fam"/>
    <property type="match status" value="1"/>
</dbReference>
<evidence type="ECO:0000259" key="7">
    <source>
        <dbReference type="PROSITE" id="PS51192"/>
    </source>
</evidence>
<keyword evidence="3" id="KW-0547">Nucleotide-binding</keyword>
<dbReference type="PROSITE" id="PS00690">
    <property type="entry name" value="DEAH_ATP_HELICASE"/>
    <property type="match status" value="1"/>
</dbReference>
<evidence type="ECO:0000256" key="6">
    <source>
        <dbReference type="ARBA" id="ARBA00023242"/>
    </source>
</evidence>
<dbReference type="AlphaFoldDB" id="A0A397AP77"/>
<dbReference type="InterPro" id="IPR004589">
    <property type="entry name" value="DNA_helicase_ATP-dep_RecQ"/>
</dbReference>
<dbReference type="Gene3D" id="3.40.50.300">
    <property type="entry name" value="P-loop containing nucleotide triphosphate hydrolases"/>
    <property type="match status" value="2"/>
</dbReference>
<keyword evidence="2" id="KW-0378">Hydrolase</keyword>
<keyword evidence="6" id="KW-0539">Nucleus</keyword>
<keyword evidence="3" id="KW-0067">ATP-binding</keyword>
<feature type="domain" description="Helicase ATP-binding" evidence="7">
    <location>
        <begin position="38"/>
        <end position="234"/>
    </location>
</feature>
<name>A0A397AP77_APHAT</name>
<comment type="caution">
    <text evidence="8">The sequence shown here is derived from an EMBL/GenBank/DDBJ whole genome shotgun (WGS) entry which is preliminary data.</text>
</comment>
<dbReference type="GO" id="GO:0003677">
    <property type="term" value="F:DNA binding"/>
    <property type="evidence" value="ECO:0007669"/>
    <property type="project" value="UniProtKB-KW"/>
</dbReference>
<dbReference type="Proteomes" id="UP000266239">
    <property type="component" value="Unassembled WGS sequence"/>
</dbReference>
<dbReference type="InterPro" id="IPR027417">
    <property type="entry name" value="P-loop_NTPase"/>
</dbReference>
<dbReference type="PROSITE" id="PS51192">
    <property type="entry name" value="HELICASE_ATP_BIND_1"/>
    <property type="match status" value="1"/>
</dbReference>
<dbReference type="GO" id="GO:0016787">
    <property type="term" value="F:hydrolase activity"/>
    <property type="evidence" value="ECO:0007669"/>
    <property type="project" value="UniProtKB-KW"/>
</dbReference>
<proteinExistence type="inferred from homology"/>
<comment type="similarity">
    <text evidence="1">Belongs to the helicase family. RecQ subfamily.</text>
</comment>
<dbReference type="InterPro" id="IPR011545">
    <property type="entry name" value="DEAD/DEAH_box_helicase_dom"/>
</dbReference>
<evidence type="ECO:0000313" key="9">
    <source>
        <dbReference type="Proteomes" id="UP000266239"/>
    </source>
</evidence>
<dbReference type="GO" id="GO:0043138">
    <property type="term" value="F:3'-5' DNA helicase activity"/>
    <property type="evidence" value="ECO:0007669"/>
    <property type="project" value="TreeGrafter"/>
</dbReference>
<dbReference type="SMART" id="SM00487">
    <property type="entry name" value="DEXDc"/>
    <property type="match status" value="1"/>
</dbReference>
<dbReference type="SUPFAM" id="SSF52540">
    <property type="entry name" value="P-loop containing nucleoside triphosphate hydrolases"/>
    <property type="match status" value="2"/>
</dbReference>